<proteinExistence type="predicted"/>
<feature type="transmembrane region" description="Helical" evidence="6">
    <location>
        <begin position="150"/>
        <end position="175"/>
    </location>
</feature>
<dbReference type="GO" id="GO:0005886">
    <property type="term" value="C:plasma membrane"/>
    <property type="evidence" value="ECO:0007669"/>
    <property type="project" value="UniProtKB-SubCell"/>
</dbReference>
<accession>A0A2T2WZB1</accession>
<dbReference type="GO" id="GO:0046943">
    <property type="term" value="F:carboxylic acid transmembrane transporter activity"/>
    <property type="evidence" value="ECO:0007669"/>
    <property type="project" value="TreeGrafter"/>
</dbReference>
<dbReference type="Gene3D" id="1.20.1250.20">
    <property type="entry name" value="MFS general substrate transporter like domains"/>
    <property type="match status" value="1"/>
</dbReference>
<feature type="domain" description="Major facilitator superfamily (MFS) profile" evidence="7">
    <location>
        <begin position="23"/>
        <end position="440"/>
    </location>
</feature>
<dbReference type="Pfam" id="PF00083">
    <property type="entry name" value="Sugar_tr"/>
    <property type="match status" value="1"/>
</dbReference>
<dbReference type="PANTHER" id="PTHR23508:SF10">
    <property type="entry name" value="CARBOXYLIC ACID TRANSPORTER PROTEIN HOMOLOG"/>
    <property type="match status" value="1"/>
</dbReference>
<feature type="transmembrane region" description="Helical" evidence="6">
    <location>
        <begin position="181"/>
        <end position="200"/>
    </location>
</feature>
<keyword evidence="2" id="KW-0813">Transport</keyword>
<dbReference type="PROSITE" id="PS00216">
    <property type="entry name" value="SUGAR_TRANSPORT_1"/>
    <property type="match status" value="1"/>
</dbReference>
<evidence type="ECO:0000256" key="6">
    <source>
        <dbReference type="SAM" id="Phobius"/>
    </source>
</evidence>
<feature type="transmembrane region" description="Helical" evidence="6">
    <location>
        <begin position="114"/>
        <end position="138"/>
    </location>
</feature>
<evidence type="ECO:0000256" key="5">
    <source>
        <dbReference type="ARBA" id="ARBA00023136"/>
    </source>
</evidence>
<feature type="transmembrane region" description="Helical" evidence="6">
    <location>
        <begin position="64"/>
        <end position="83"/>
    </location>
</feature>
<evidence type="ECO:0000256" key="3">
    <source>
        <dbReference type="ARBA" id="ARBA00022692"/>
    </source>
</evidence>
<sequence>MESSSSPFHILDRIHFNRFHWRSMLTTGMGVFTDGYDLSSVGIVLTIILANFGLSSLTGIQSSLLAGSALIGAMIGAIIFGMLGNRGRKTFYGLDVSIMAIAAVMQAFVPNLSWLIAVRFVLGIGVGADYVLSPVIMAEHANAKDRGKTLAAGFGLTWGLGATAAAVLYLMLMAFHVPPDLIWRIVLGFGAIPALSVIYLRRKMPETARFLARVKGDTGKASGVINQVSGQTVPLTKVDADKRRLGEYWKTHGQRMIAASLLWFLFDMVAYSGILFGPSLIAKGLGLSSGNFQLLMEFGFVVPGAAMGLLLVDRWGRKPLQIAGFLGIAASLVAFSVYQGTAAAVPLISLLLYGGQNFMSQAGPGSISASGVLGVELAPTKIRSLVQGFTVSSGRLGASLSAFVFPALFHRWGESGAIMFLAGAAVLASLITLVWIPEPRRMSLEDTAGEEMGAQSAIAKGPLLTES</sequence>
<dbReference type="InterPro" id="IPR020846">
    <property type="entry name" value="MFS_dom"/>
</dbReference>
<reference evidence="8 9" key="1">
    <citation type="journal article" date="2014" name="BMC Genomics">
        <title>Comparison of environmental and isolate Sulfobacillus genomes reveals diverse carbon, sulfur, nitrogen, and hydrogen metabolisms.</title>
        <authorList>
            <person name="Justice N.B."/>
            <person name="Norman A."/>
            <person name="Brown C.T."/>
            <person name="Singh A."/>
            <person name="Thomas B.C."/>
            <person name="Banfield J.F."/>
        </authorList>
    </citation>
    <scope>NUCLEOTIDE SEQUENCE [LARGE SCALE GENOMIC DNA]</scope>
    <source>
        <strain evidence="8">AMDSBA1</strain>
    </source>
</reference>
<dbReference type="PROSITE" id="PS50850">
    <property type="entry name" value="MFS"/>
    <property type="match status" value="1"/>
</dbReference>
<evidence type="ECO:0000259" key="7">
    <source>
        <dbReference type="PROSITE" id="PS50850"/>
    </source>
</evidence>
<evidence type="ECO:0000313" key="9">
    <source>
        <dbReference type="Proteomes" id="UP000242699"/>
    </source>
</evidence>
<feature type="transmembrane region" description="Helical" evidence="6">
    <location>
        <begin position="324"/>
        <end position="352"/>
    </location>
</feature>
<feature type="transmembrane region" description="Helical" evidence="6">
    <location>
        <begin position="38"/>
        <end position="58"/>
    </location>
</feature>
<keyword evidence="5 6" id="KW-0472">Membrane</keyword>
<dbReference type="EMBL" id="PXYT01000025">
    <property type="protein sequence ID" value="PSR27575.1"/>
    <property type="molecule type" value="Genomic_DNA"/>
</dbReference>
<protein>
    <submittedName>
        <fullName evidence="8">MFS transporter</fullName>
    </submittedName>
</protein>
<dbReference type="Proteomes" id="UP000242699">
    <property type="component" value="Unassembled WGS sequence"/>
</dbReference>
<comment type="subcellular location">
    <subcellularLocation>
        <location evidence="1">Cell membrane</location>
        <topology evidence="1">Multi-pass membrane protein</topology>
    </subcellularLocation>
</comment>
<evidence type="ECO:0000256" key="1">
    <source>
        <dbReference type="ARBA" id="ARBA00004651"/>
    </source>
</evidence>
<dbReference type="InterPro" id="IPR005829">
    <property type="entry name" value="Sugar_transporter_CS"/>
</dbReference>
<gene>
    <name evidence="8" type="ORF">C7B43_11490</name>
</gene>
<evidence type="ECO:0000256" key="4">
    <source>
        <dbReference type="ARBA" id="ARBA00022989"/>
    </source>
</evidence>
<keyword evidence="3 6" id="KW-0812">Transmembrane</keyword>
<dbReference type="InterPro" id="IPR005828">
    <property type="entry name" value="MFS_sugar_transport-like"/>
</dbReference>
<dbReference type="SUPFAM" id="SSF103473">
    <property type="entry name" value="MFS general substrate transporter"/>
    <property type="match status" value="1"/>
</dbReference>
<keyword evidence="4 6" id="KW-1133">Transmembrane helix</keyword>
<name>A0A2T2WZB1_9FIRM</name>
<dbReference type="AlphaFoldDB" id="A0A2T2WZB1"/>
<dbReference type="InterPro" id="IPR036259">
    <property type="entry name" value="MFS_trans_sf"/>
</dbReference>
<feature type="transmembrane region" description="Helical" evidence="6">
    <location>
        <begin position="415"/>
        <end position="436"/>
    </location>
</feature>
<evidence type="ECO:0000313" key="8">
    <source>
        <dbReference type="EMBL" id="PSR27575.1"/>
    </source>
</evidence>
<dbReference type="PANTHER" id="PTHR23508">
    <property type="entry name" value="CARBOXYLIC ACID TRANSPORTER PROTEIN HOMOLOG"/>
    <property type="match status" value="1"/>
</dbReference>
<evidence type="ECO:0000256" key="2">
    <source>
        <dbReference type="ARBA" id="ARBA00022448"/>
    </source>
</evidence>
<feature type="transmembrane region" description="Helical" evidence="6">
    <location>
        <begin position="90"/>
        <end position="108"/>
    </location>
</feature>
<feature type="transmembrane region" description="Helical" evidence="6">
    <location>
        <begin position="294"/>
        <end position="312"/>
    </location>
</feature>
<organism evidence="8 9">
    <name type="scientific">Sulfobacillus benefaciens</name>
    <dbReference type="NCBI Taxonomy" id="453960"/>
    <lineage>
        <taxon>Bacteria</taxon>
        <taxon>Bacillati</taxon>
        <taxon>Bacillota</taxon>
        <taxon>Clostridia</taxon>
        <taxon>Eubacteriales</taxon>
        <taxon>Clostridiales Family XVII. Incertae Sedis</taxon>
        <taxon>Sulfobacillus</taxon>
    </lineage>
</organism>
<comment type="caution">
    <text evidence="8">The sequence shown here is derived from an EMBL/GenBank/DDBJ whole genome shotgun (WGS) entry which is preliminary data.</text>
</comment>
<dbReference type="PROSITE" id="PS00217">
    <property type="entry name" value="SUGAR_TRANSPORT_2"/>
    <property type="match status" value="1"/>
</dbReference>
<feature type="transmembrane region" description="Helical" evidence="6">
    <location>
        <begin position="261"/>
        <end position="282"/>
    </location>
</feature>